<dbReference type="RefSeq" id="WP_343877428.1">
    <property type="nucleotide sequence ID" value="NZ_BAAAIJ010000005.1"/>
</dbReference>
<sequence>MTDTTRLAPDEPFPDDLTTLESSEVMILNSRIHRELDAEYVRYGLPDPETEGRLEEITEELDRRENQCTRASAPQESVSD</sequence>
<organism evidence="2 3">
    <name type="scientific">Arthrobacter flavus</name>
    <dbReference type="NCBI Taxonomy" id="95172"/>
    <lineage>
        <taxon>Bacteria</taxon>
        <taxon>Bacillati</taxon>
        <taxon>Actinomycetota</taxon>
        <taxon>Actinomycetes</taxon>
        <taxon>Micrococcales</taxon>
        <taxon>Micrococcaceae</taxon>
        <taxon>Arthrobacter</taxon>
    </lineage>
</organism>
<gene>
    <name evidence="2" type="ORF">ACFSFX_03780</name>
</gene>
<evidence type="ECO:0000313" key="3">
    <source>
        <dbReference type="Proteomes" id="UP001597307"/>
    </source>
</evidence>
<evidence type="ECO:0000256" key="1">
    <source>
        <dbReference type="SAM" id="MobiDB-lite"/>
    </source>
</evidence>
<protein>
    <submittedName>
        <fullName evidence="2">Uncharacterized protein</fullName>
    </submittedName>
</protein>
<dbReference type="EMBL" id="JBHUGA010000008">
    <property type="protein sequence ID" value="MFD1845715.1"/>
    <property type="molecule type" value="Genomic_DNA"/>
</dbReference>
<feature type="compositionally biased region" description="Polar residues" evidence="1">
    <location>
        <begin position="68"/>
        <end position="80"/>
    </location>
</feature>
<proteinExistence type="predicted"/>
<comment type="caution">
    <text evidence="2">The sequence shown here is derived from an EMBL/GenBank/DDBJ whole genome shotgun (WGS) entry which is preliminary data.</text>
</comment>
<keyword evidence="3" id="KW-1185">Reference proteome</keyword>
<name>A0ABW4Q4U4_9MICC</name>
<feature type="region of interest" description="Disordered" evidence="1">
    <location>
        <begin position="61"/>
        <end position="80"/>
    </location>
</feature>
<evidence type="ECO:0000313" key="2">
    <source>
        <dbReference type="EMBL" id="MFD1845715.1"/>
    </source>
</evidence>
<reference evidence="3" key="1">
    <citation type="journal article" date="2019" name="Int. J. Syst. Evol. Microbiol.">
        <title>The Global Catalogue of Microorganisms (GCM) 10K type strain sequencing project: providing services to taxonomists for standard genome sequencing and annotation.</title>
        <authorList>
            <consortium name="The Broad Institute Genomics Platform"/>
            <consortium name="The Broad Institute Genome Sequencing Center for Infectious Disease"/>
            <person name="Wu L."/>
            <person name="Ma J."/>
        </authorList>
    </citation>
    <scope>NUCLEOTIDE SEQUENCE [LARGE SCALE GENOMIC DNA]</scope>
    <source>
        <strain evidence="3">JCM 11496</strain>
    </source>
</reference>
<dbReference type="Proteomes" id="UP001597307">
    <property type="component" value="Unassembled WGS sequence"/>
</dbReference>
<accession>A0ABW4Q4U4</accession>